<accession>X0X3K3</accession>
<comment type="caution">
    <text evidence="2">The sequence shown here is derived from an EMBL/GenBank/DDBJ whole genome shotgun (WGS) entry which is preliminary data.</text>
</comment>
<dbReference type="InterPro" id="IPR004843">
    <property type="entry name" value="Calcineurin-like_PHP"/>
</dbReference>
<evidence type="ECO:0000259" key="1">
    <source>
        <dbReference type="Pfam" id="PF00149"/>
    </source>
</evidence>
<dbReference type="GO" id="GO:0016787">
    <property type="term" value="F:hydrolase activity"/>
    <property type="evidence" value="ECO:0007669"/>
    <property type="project" value="InterPro"/>
</dbReference>
<dbReference type="EMBL" id="BARS01041954">
    <property type="protein sequence ID" value="GAG37814.1"/>
    <property type="molecule type" value="Genomic_DNA"/>
</dbReference>
<organism evidence="2">
    <name type="scientific">marine sediment metagenome</name>
    <dbReference type="NCBI Taxonomy" id="412755"/>
    <lineage>
        <taxon>unclassified sequences</taxon>
        <taxon>metagenomes</taxon>
        <taxon>ecological metagenomes</taxon>
    </lineage>
</organism>
<name>X0X3K3_9ZZZZ</name>
<sequence length="241" mass="28018">MQLCVIPDLHNRIEIAERIIEKEGNSVDQFILLGDYFDNFFDGPENVSKAATFLKTYCGDSRFKFLIGNHDLHYIIGHRSMRSSTWSQEKFDAVNSILTEEDWSTFLWSYQVGSWLFSHAGILMSDYSEQKLDDQLNSHLEEVLENDLDISEYFSPYGAFWAKYLGDTPYATVDGKPLNQMCGHSVLANWNLKQLIGYRVYYIDTCSQHYGMINTEENTVNIMKSGYTHRYHPGEIKWLNQ</sequence>
<dbReference type="Pfam" id="PF00149">
    <property type="entry name" value="Metallophos"/>
    <property type="match status" value="1"/>
</dbReference>
<proteinExistence type="predicted"/>
<protein>
    <recommendedName>
        <fullName evidence="1">Calcineurin-like phosphoesterase domain-containing protein</fullName>
    </recommendedName>
</protein>
<gene>
    <name evidence="2" type="ORF">S01H1_63714</name>
</gene>
<evidence type="ECO:0000313" key="2">
    <source>
        <dbReference type="EMBL" id="GAG37814.1"/>
    </source>
</evidence>
<reference evidence="2" key="1">
    <citation type="journal article" date="2014" name="Front. Microbiol.">
        <title>High frequency of phylogenetically diverse reductive dehalogenase-homologous genes in deep subseafloor sedimentary metagenomes.</title>
        <authorList>
            <person name="Kawai M."/>
            <person name="Futagami T."/>
            <person name="Toyoda A."/>
            <person name="Takaki Y."/>
            <person name="Nishi S."/>
            <person name="Hori S."/>
            <person name="Arai W."/>
            <person name="Tsubouchi T."/>
            <person name="Morono Y."/>
            <person name="Uchiyama I."/>
            <person name="Ito T."/>
            <person name="Fujiyama A."/>
            <person name="Inagaki F."/>
            <person name="Takami H."/>
        </authorList>
    </citation>
    <scope>NUCLEOTIDE SEQUENCE</scope>
    <source>
        <strain evidence="2">Expedition CK06-06</strain>
    </source>
</reference>
<dbReference type="AlphaFoldDB" id="X0X3K3"/>
<dbReference type="Gene3D" id="3.60.21.10">
    <property type="match status" value="1"/>
</dbReference>
<dbReference type="InterPro" id="IPR029052">
    <property type="entry name" value="Metallo-depent_PP-like"/>
</dbReference>
<dbReference type="SUPFAM" id="SSF56300">
    <property type="entry name" value="Metallo-dependent phosphatases"/>
    <property type="match status" value="1"/>
</dbReference>
<feature type="non-terminal residue" evidence="2">
    <location>
        <position position="241"/>
    </location>
</feature>
<feature type="domain" description="Calcineurin-like phosphoesterase" evidence="1">
    <location>
        <begin position="2"/>
        <end position="128"/>
    </location>
</feature>